<feature type="signal peptide" evidence="1">
    <location>
        <begin position="1"/>
        <end position="40"/>
    </location>
</feature>
<sequence length="149" mass="15489">MMSVCSIPRGAGPAGALLLASAVAVAVAVAAAGAAPPARAAESGETLRYGHTGAPFWEVGNPDADLSRLCRQGRFNQKKNTSYYIGYHGRANPGRGYTGIAKRGYNLIDPTGQAVDGVTYHFFNDGFSNCKVYVAEDPLPEGEAAGGRP</sequence>
<keyword evidence="3" id="KW-1185">Reference proteome</keyword>
<name>A0A7X1ZI87_9PROT</name>
<accession>A0A7X1ZI87</accession>
<keyword evidence="1" id="KW-0732">Signal</keyword>
<evidence type="ECO:0000313" key="3">
    <source>
        <dbReference type="Proteomes" id="UP000434582"/>
    </source>
</evidence>
<dbReference type="EMBL" id="WIVE01000069">
    <property type="protein sequence ID" value="MQX38086.1"/>
    <property type="molecule type" value="Genomic_DNA"/>
</dbReference>
<proteinExistence type="predicted"/>
<reference evidence="2 3" key="1">
    <citation type="submission" date="2019-10" db="EMBL/GenBank/DDBJ databases">
        <title>Draft whole-genome sequence of the purple nonsulfur photosynthetic bacterium Roseospira navarrensis DSM 15114.</title>
        <authorList>
            <person name="Kyndt J.A."/>
            <person name="Meyer T.E."/>
        </authorList>
    </citation>
    <scope>NUCLEOTIDE SEQUENCE [LARGE SCALE GENOMIC DNA]</scope>
    <source>
        <strain evidence="2 3">DSM 15114</strain>
    </source>
</reference>
<evidence type="ECO:0000313" key="2">
    <source>
        <dbReference type="EMBL" id="MQX38086.1"/>
    </source>
</evidence>
<organism evidence="2 3">
    <name type="scientific">Roseospira navarrensis</name>
    <dbReference type="NCBI Taxonomy" id="140058"/>
    <lineage>
        <taxon>Bacteria</taxon>
        <taxon>Pseudomonadati</taxon>
        <taxon>Pseudomonadota</taxon>
        <taxon>Alphaproteobacteria</taxon>
        <taxon>Rhodospirillales</taxon>
        <taxon>Rhodospirillaceae</taxon>
        <taxon>Roseospira</taxon>
    </lineage>
</organism>
<dbReference type="AlphaFoldDB" id="A0A7X1ZI87"/>
<comment type="caution">
    <text evidence="2">The sequence shown here is derived from an EMBL/GenBank/DDBJ whole genome shotgun (WGS) entry which is preliminary data.</text>
</comment>
<gene>
    <name evidence="2" type="ORF">GHC57_16330</name>
</gene>
<evidence type="ECO:0000256" key="1">
    <source>
        <dbReference type="SAM" id="SignalP"/>
    </source>
</evidence>
<dbReference type="OrthoDB" id="7305318at2"/>
<dbReference type="Proteomes" id="UP000434582">
    <property type="component" value="Unassembled WGS sequence"/>
</dbReference>
<feature type="chain" id="PRO_5030996345" evidence="1">
    <location>
        <begin position="41"/>
        <end position="149"/>
    </location>
</feature>
<protein>
    <submittedName>
        <fullName evidence="2">Uncharacterized protein</fullName>
    </submittedName>
</protein>